<comment type="subunit">
    <text evidence="7">Component of the exocyst complex.</text>
</comment>
<dbReference type="STRING" id="53468.A0A158QSD5"/>
<comment type="similarity">
    <text evidence="2 7">Belongs to the SEC5 family.</text>
</comment>
<dbReference type="PANTHER" id="PTHR13043">
    <property type="entry name" value="EXOCYST COMPLEX COMPONENT SEC5"/>
    <property type="match status" value="1"/>
</dbReference>
<evidence type="ECO:0000313" key="10">
    <source>
        <dbReference type="EMBL" id="VDD74680.1"/>
    </source>
</evidence>
<dbReference type="AlphaFoldDB" id="A0A158QSD5"/>
<organism evidence="10 11">
    <name type="scientific">Mesocestoides corti</name>
    <name type="common">Flatworm</name>
    <dbReference type="NCBI Taxonomy" id="53468"/>
    <lineage>
        <taxon>Eukaryota</taxon>
        <taxon>Metazoa</taxon>
        <taxon>Spiralia</taxon>
        <taxon>Lophotrochozoa</taxon>
        <taxon>Platyhelminthes</taxon>
        <taxon>Cestoda</taxon>
        <taxon>Eucestoda</taxon>
        <taxon>Cyclophyllidea</taxon>
        <taxon>Mesocestoididae</taxon>
        <taxon>Mesocestoides</taxon>
    </lineage>
</organism>
<gene>
    <name evidence="10" type="ORF">MCOS_LOCUS683</name>
</gene>
<evidence type="ECO:0000259" key="9">
    <source>
        <dbReference type="Pfam" id="PF15469"/>
    </source>
</evidence>
<accession>A0A158QSD5</accession>
<dbReference type="InterPro" id="IPR029175">
    <property type="entry name" value="EXOC2/Sec5"/>
</dbReference>
<dbReference type="InterPro" id="IPR014756">
    <property type="entry name" value="Ig_E-set"/>
</dbReference>
<dbReference type="Proteomes" id="UP000267029">
    <property type="component" value="Unassembled WGS sequence"/>
</dbReference>
<dbReference type="SUPFAM" id="SSF81296">
    <property type="entry name" value="E set domains"/>
    <property type="match status" value="1"/>
</dbReference>
<dbReference type="InterPro" id="IPR013783">
    <property type="entry name" value="Ig-like_fold"/>
</dbReference>
<name>A0A158QSD5_MESCO</name>
<keyword evidence="11" id="KW-1185">Reference proteome</keyword>
<dbReference type="PANTHER" id="PTHR13043:SF1">
    <property type="entry name" value="EXOCYST COMPLEX COMPONENT 2"/>
    <property type="match status" value="1"/>
</dbReference>
<evidence type="ECO:0000259" key="8">
    <source>
        <dbReference type="Pfam" id="PF01833"/>
    </source>
</evidence>
<dbReference type="Pfam" id="PF01833">
    <property type="entry name" value="TIG"/>
    <property type="match status" value="1"/>
</dbReference>
<evidence type="ECO:0000256" key="3">
    <source>
        <dbReference type="ARBA" id="ARBA00017526"/>
    </source>
</evidence>
<dbReference type="OrthoDB" id="26242at2759"/>
<proteinExistence type="inferred from homology"/>
<dbReference type="InterPro" id="IPR002909">
    <property type="entry name" value="IPT_dom"/>
</dbReference>
<dbReference type="CDD" id="cd00102">
    <property type="entry name" value="IPT"/>
    <property type="match status" value="1"/>
</dbReference>
<dbReference type="Gene3D" id="2.60.40.10">
    <property type="entry name" value="Immunoglobulins"/>
    <property type="match status" value="1"/>
</dbReference>
<protein>
    <recommendedName>
        <fullName evidence="3 7">Exocyst complex component 2</fullName>
    </recommendedName>
</protein>
<feature type="domain" description="IPT/TIG" evidence="8">
    <location>
        <begin position="9"/>
        <end position="90"/>
    </location>
</feature>
<keyword evidence="5 7" id="KW-0268">Exocytosis</keyword>
<evidence type="ECO:0000256" key="1">
    <source>
        <dbReference type="ARBA" id="ARBA00002660"/>
    </source>
</evidence>
<feature type="domain" description="Exocyst complex component EXOC2/Sec5 N-terminal" evidence="9">
    <location>
        <begin position="167"/>
        <end position="240"/>
    </location>
</feature>
<keyword evidence="4 7" id="KW-0813">Transport</keyword>
<dbReference type="EMBL" id="UXSR01000063">
    <property type="protein sequence ID" value="VDD74680.1"/>
    <property type="molecule type" value="Genomic_DNA"/>
</dbReference>
<sequence length="826" mass="90945">MTSTGPPAQVTGISPIEGVPGTKLTLRGEHFGQSALDLTHVFVGGIDVSPSTRWFSPRKLSVITPLGSGELEIVIVTRSGGIGTSELTYTQRVGQKVGPQEQVSYWPEDERRWCPAIIERGSGSRQEGGGDVVDASLSATGLPAAELARLSMPLSDTALMKIYPHTGTVLLSEPDFDPMLFLLKYYKNASFEDLVMARNNFSQSISASGAHDSSNVIKNNLYLIFRCLEGLEGVKTKSRAKDGTVEMRLEKKLTVYAEVESVVAQFRDTLKAELLQVPIDVDEAMERIRCLEQLDLDYDPYWVCVDAFKNWLIDQLRCFQKTYQERVPQEASEQASSPVLRSAVKARVGKRQATIQLVKQVCDLLCTHCVQFWRLQSVCSAASRKAPRPASLEGSYGQQSLHERYQMLNIELIHLVASCVREVVLEPSSISAPETVSSGWASTCVQEFRNCCLSLPLDIVPEEAQTVLRRLSHDLRRHAVRDVLRSSQNAIESLYFKENWEVEVTDDGGSITQLPLAYENLVVESLSRCRTLMSPRTSLENSLFDATEYQERFSQSFSDVMVGFLSTLQRLADQIEASLPPQDAAGTAFHNHAGPDAADVDQASSQHAIVAQVRGLLLLVSNADWAARRANSRVFRAYVSAGYSNVDDLKSRVLSAWKTTTDNLVERYTRLRVTWLCAPLDKENTPDSGLQSAIITALCNLSHIHSELVLILGVSRCHATDGQAELDSLFSHRIKAVMKAIAIKLSDSIQARSGFPDWAASCPAFPKVGGRMPEQEHNAPLPFSPGSSAPHLQAATHSRQILINNALIASLLPTPGNQVIPCLVKL</sequence>
<evidence type="ECO:0000256" key="7">
    <source>
        <dbReference type="RuleBase" id="RU365069"/>
    </source>
</evidence>
<reference evidence="10 11" key="1">
    <citation type="submission" date="2018-10" db="EMBL/GenBank/DDBJ databases">
        <authorList>
            <consortium name="Pathogen Informatics"/>
        </authorList>
    </citation>
    <scope>NUCLEOTIDE SEQUENCE [LARGE SCALE GENOMIC DNA]</scope>
</reference>
<feature type="domain" description="Exocyst complex component EXOC2/Sec5 N-terminal" evidence="9">
    <location>
        <begin position="255"/>
        <end position="710"/>
    </location>
</feature>
<dbReference type="InterPro" id="IPR039481">
    <property type="entry name" value="EXOC2/Sec5_N_dom"/>
</dbReference>
<dbReference type="GO" id="GO:0006887">
    <property type="term" value="P:exocytosis"/>
    <property type="evidence" value="ECO:0007669"/>
    <property type="project" value="UniProtKB-KW"/>
</dbReference>
<evidence type="ECO:0000256" key="2">
    <source>
        <dbReference type="ARBA" id="ARBA00010578"/>
    </source>
</evidence>
<dbReference type="GO" id="GO:0015031">
    <property type="term" value="P:protein transport"/>
    <property type="evidence" value="ECO:0007669"/>
    <property type="project" value="UniProtKB-KW"/>
</dbReference>
<dbReference type="Pfam" id="PF15469">
    <property type="entry name" value="Sec5"/>
    <property type="match status" value="2"/>
</dbReference>
<keyword evidence="6 7" id="KW-0653">Protein transport</keyword>
<comment type="function">
    <text evidence="1 7">Component of the exocyst complex involved in the docking of exocytic vesicles with fusion sites on the plasma membrane.</text>
</comment>
<evidence type="ECO:0000256" key="6">
    <source>
        <dbReference type="ARBA" id="ARBA00022927"/>
    </source>
</evidence>
<evidence type="ECO:0000256" key="5">
    <source>
        <dbReference type="ARBA" id="ARBA00022483"/>
    </source>
</evidence>
<evidence type="ECO:0000313" key="11">
    <source>
        <dbReference type="Proteomes" id="UP000267029"/>
    </source>
</evidence>
<evidence type="ECO:0000256" key="4">
    <source>
        <dbReference type="ARBA" id="ARBA00022448"/>
    </source>
</evidence>
<dbReference type="GO" id="GO:0006893">
    <property type="term" value="P:Golgi to plasma membrane transport"/>
    <property type="evidence" value="ECO:0007669"/>
    <property type="project" value="UniProtKB-UniRule"/>
</dbReference>
<dbReference type="GO" id="GO:0000145">
    <property type="term" value="C:exocyst"/>
    <property type="evidence" value="ECO:0007669"/>
    <property type="project" value="UniProtKB-UniRule"/>
</dbReference>